<dbReference type="SUPFAM" id="SSF46689">
    <property type="entry name" value="Homeodomain-like"/>
    <property type="match status" value="1"/>
</dbReference>
<accession>A0A1G9RA08</accession>
<dbReference type="Proteomes" id="UP000198901">
    <property type="component" value="Unassembled WGS sequence"/>
</dbReference>
<dbReference type="PANTHER" id="PTHR43280:SF32">
    <property type="entry name" value="TRANSCRIPTIONAL REGULATORY PROTEIN"/>
    <property type="match status" value="1"/>
</dbReference>
<dbReference type="EMBL" id="FNGS01000005">
    <property type="protein sequence ID" value="SDM19697.1"/>
    <property type="molecule type" value="Genomic_DNA"/>
</dbReference>
<evidence type="ECO:0000256" key="3">
    <source>
        <dbReference type="ARBA" id="ARBA00023163"/>
    </source>
</evidence>
<keyword evidence="1" id="KW-0805">Transcription regulation</keyword>
<keyword evidence="6" id="KW-1185">Reference proteome</keyword>
<keyword evidence="3" id="KW-0804">Transcription</keyword>
<gene>
    <name evidence="5" type="ORF">SAMN04488090_2795</name>
</gene>
<dbReference type="PROSITE" id="PS01124">
    <property type="entry name" value="HTH_ARAC_FAMILY_2"/>
    <property type="match status" value="1"/>
</dbReference>
<proteinExistence type="predicted"/>
<evidence type="ECO:0000259" key="4">
    <source>
        <dbReference type="PROSITE" id="PS01124"/>
    </source>
</evidence>
<dbReference type="Pfam" id="PF12833">
    <property type="entry name" value="HTH_18"/>
    <property type="match status" value="1"/>
</dbReference>
<dbReference type="InterPro" id="IPR009057">
    <property type="entry name" value="Homeodomain-like_sf"/>
</dbReference>
<dbReference type="GO" id="GO:0043565">
    <property type="term" value="F:sequence-specific DNA binding"/>
    <property type="evidence" value="ECO:0007669"/>
    <property type="project" value="InterPro"/>
</dbReference>
<evidence type="ECO:0000313" key="6">
    <source>
        <dbReference type="Proteomes" id="UP000198901"/>
    </source>
</evidence>
<evidence type="ECO:0000256" key="2">
    <source>
        <dbReference type="ARBA" id="ARBA00023125"/>
    </source>
</evidence>
<dbReference type="PANTHER" id="PTHR43280">
    <property type="entry name" value="ARAC-FAMILY TRANSCRIPTIONAL REGULATOR"/>
    <property type="match status" value="1"/>
</dbReference>
<reference evidence="5 6" key="1">
    <citation type="submission" date="2016-10" db="EMBL/GenBank/DDBJ databases">
        <authorList>
            <person name="de Groot N.N."/>
        </authorList>
    </citation>
    <scope>NUCLEOTIDE SEQUENCE [LARGE SCALE GENOMIC DNA]</scope>
    <source>
        <strain evidence="5 6">DSM 21668</strain>
    </source>
</reference>
<protein>
    <submittedName>
        <fullName evidence="5">Transcriptional regulator, AraC family</fullName>
    </submittedName>
</protein>
<feature type="domain" description="HTH araC/xylS-type" evidence="4">
    <location>
        <begin position="177"/>
        <end position="287"/>
    </location>
</feature>
<sequence length="289" mass="33589">MEQEVTSDFASELKLRGFRAYEICSDSPVMRNYARKDFFKICLNNGRNIVHYSDKSYDVEGSLLFFGNPHIPYSWETVATSYTGYACLFSESFFRQGERSESLLHSPLFRLDGTPIFRLNDGQRQYVSSLFQRMIEEQATGYAFRDDLIRNFIHLLIHEALKIQPSESLPESRNASSRLTRIFFELLERQFPIENAGQPLRLRTAQDYAGGLSVHVNYLNRSVKETTGKPTTSHINERIVTEARALLQHTDWPVAEIAYSLGFEYPTYFNNFFKRYTGETPTNIRHRKV</sequence>
<organism evidence="5 6">
    <name type="scientific">Siphonobacter aquaeclarae</name>
    <dbReference type="NCBI Taxonomy" id="563176"/>
    <lineage>
        <taxon>Bacteria</taxon>
        <taxon>Pseudomonadati</taxon>
        <taxon>Bacteroidota</taxon>
        <taxon>Cytophagia</taxon>
        <taxon>Cytophagales</taxon>
        <taxon>Cytophagaceae</taxon>
        <taxon>Siphonobacter</taxon>
    </lineage>
</organism>
<dbReference type="OrthoDB" id="629929at2"/>
<dbReference type="Gene3D" id="1.10.10.60">
    <property type="entry name" value="Homeodomain-like"/>
    <property type="match status" value="1"/>
</dbReference>
<dbReference type="AlphaFoldDB" id="A0A1G9RA08"/>
<dbReference type="InterPro" id="IPR018060">
    <property type="entry name" value="HTH_AraC"/>
</dbReference>
<dbReference type="SMART" id="SM00342">
    <property type="entry name" value="HTH_ARAC"/>
    <property type="match status" value="1"/>
</dbReference>
<name>A0A1G9RA08_9BACT</name>
<dbReference type="InterPro" id="IPR020449">
    <property type="entry name" value="Tscrpt_reg_AraC-type_HTH"/>
</dbReference>
<dbReference type="STRING" id="563176.SAMN04488090_2795"/>
<dbReference type="InterPro" id="IPR037923">
    <property type="entry name" value="HTH-like"/>
</dbReference>
<dbReference type="SUPFAM" id="SSF51215">
    <property type="entry name" value="Regulatory protein AraC"/>
    <property type="match status" value="1"/>
</dbReference>
<dbReference type="PRINTS" id="PR00032">
    <property type="entry name" value="HTHARAC"/>
</dbReference>
<evidence type="ECO:0000256" key="1">
    <source>
        <dbReference type="ARBA" id="ARBA00023015"/>
    </source>
</evidence>
<dbReference type="GO" id="GO:0003700">
    <property type="term" value="F:DNA-binding transcription factor activity"/>
    <property type="evidence" value="ECO:0007669"/>
    <property type="project" value="InterPro"/>
</dbReference>
<dbReference type="RefSeq" id="WP_093203257.1">
    <property type="nucleotide sequence ID" value="NZ_FNGS01000005.1"/>
</dbReference>
<keyword evidence="2" id="KW-0238">DNA-binding</keyword>
<evidence type="ECO:0000313" key="5">
    <source>
        <dbReference type="EMBL" id="SDM19697.1"/>
    </source>
</evidence>